<protein>
    <submittedName>
        <fullName evidence="2">Uncharacterized protein</fullName>
    </submittedName>
</protein>
<evidence type="ECO:0000256" key="1">
    <source>
        <dbReference type="SAM" id="MobiDB-lite"/>
    </source>
</evidence>
<evidence type="ECO:0000313" key="2">
    <source>
        <dbReference type="EMBL" id="KIJ38488.1"/>
    </source>
</evidence>
<dbReference type="HOGENOM" id="CLU_723949_0_0_1"/>
<keyword evidence="3" id="KW-1185">Reference proteome</keyword>
<evidence type="ECO:0000313" key="3">
    <source>
        <dbReference type="Proteomes" id="UP000054279"/>
    </source>
</evidence>
<feature type="region of interest" description="Disordered" evidence="1">
    <location>
        <begin position="188"/>
        <end position="227"/>
    </location>
</feature>
<organism evidence="2 3">
    <name type="scientific">Sphaerobolus stellatus (strain SS14)</name>
    <dbReference type="NCBI Taxonomy" id="990650"/>
    <lineage>
        <taxon>Eukaryota</taxon>
        <taxon>Fungi</taxon>
        <taxon>Dikarya</taxon>
        <taxon>Basidiomycota</taxon>
        <taxon>Agaricomycotina</taxon>
        <taxon>Agaricomycetes</taxon>
        <taxon>Phallomycetidae</taxon>
        <taxon>Geastrales</taxon>
        <taxon>Sphaerobolaceae</taxon>
        <taxon>Sphaerobolus</taxon>
    </lineage>
</organism>
<feature type="compositionally biased region" description="Basic and acidic residues" evidence="1">
    <location>
        <begin position="253"/>
        <end position="264"/>
    </location>
</feature>
<feature type="region of interest" description="Disordered" evidence="1">
    <location>
        <begin position="52"/>
        <end position="91"/>
    </location>
</feature>
<sequence length="382" mass="42160">MFARTYYTLLSVIRVNNSKDTLLALSQEHRDTQNLKIPLPSARRARLAIIASDPSSEGEEPFKEHELELERSQSFSSANDPSQEDTHISTKMSSKDEIEYLQESLSPNKNSAVDQDANNSEALSSFFFTPMATFKSLDSVISDAPSMSPLMLPSPAIIKSPDDDPSMSPLMLPSPAIKCEFDTTSRNLKSEPSKSIFGHTTACPNSSSLPGSSSIPSDLSSPSGLQHNSFHILPPAFQSEDYMHLNSSSPSSSERKQSYQHHEGSVATPASALFHNASGDRYCSRVEGRPMRTPKHSDNPLHMHSPQPPAGRPLRRHRQASNSDHNVVHDSGDESTVNGIRLERLGGHWLSPLTQRERKNNRLQLLLIGSLWSSPPDQERGE</sequence>
<feature type="region of interest" description="Disordered" evidence="1">
    <location>
        <begin position="242"/>
        <end position="335"/>
    </location>
</feature>
<accession>A0A0C9U680</accession>
<dbReference type="AlphaFoldDB" id="A0A0C9U680"/>
<feature type="compositionally biased region" description="Low complexity" evidence="1">
    <location>
        <begin position="206"/>
        <end position="225"/>
    </location>
</feature>
<gene>
    <name evidence="2" type="ORF">M422DRAFT_69084</name>
</gene>
<feature type="compositionally biased region" description="Basic and acidic residues" evidence="1">
    <location>
        <begin position="282"/>
        <end position="301"/>
    </location>
</feature>
<proteinExistence type="predicted"/>
<feature type="compositionally biased region" description="Basic and acidic residues" evidence="1">
    <location>
        <begin position="60"/>
        <end position="71"/>
    </location>
</feature>
<dbReference type="EMBL" id="KN837160">
    <property type="protein sequence ID" value="KIJ38488.1"/>
    <property type="molecule type" value="Genomic_DNA"/>
</dbReference>
<feature type="compositionally biased region" description="Polar residues" evidence="1">
    <location>
        <begin position="72"/>
        <end position="81"/>
    </location>
</feature>
<name>A0A0C9U680_SPHS4</name>
<dbReference type="Proteomes" id="UP000054279">
    <property type="component" value="Unassembled WGS sequence"/>
</dbReference>
<reference evidence="2 3" key="1">
    <citation type="submission" date="2014-06" db="EMBL/GenBank/DDBJ databases">
        <title>Evolutionary Origins and Diversification of the Mycorrhizal Mutualists.</title>
        <authorList>
            <consortium name="DOE Joint Genome Institute"/>
            <consortium name="Mycorrhizal Genomics Consortium"/>
            <person name="Kohler A."/>
            <person name="Kuo A."/>
            <person name="Nagy L.G."/>
            <person name="Floudas D."/>
            <person name="Copeland A."/>
            <person name="Barry K.W."/>
            <person name="Cichocki N."/>
            <person name="Veneault-Fourrey C."/>
            <person name="LaButti K."/>
            <person name="Lindquist E.A."/>
            <person name="Lipzen A."/>
            <person name="Lundell T."/>
            <person name="Morin E."/>
            <person name="Murat C."/>
            <person name="Riley R."/>
            <person name="Ohm R."/>
            <person name="Sun H."/>
            <person name="Tunlid A."/>
            <person name="Henrissat B."/>
            <person name="Grigoriev I.V."/>
            <person name="Hibbett D.S."/>
            <person name="Martin F."/>
        </authorList>
    </citation>
    <scope>NUCLEOTIDE SEQUENCE [LARGE SCALE GENOMIC DNA]</scope>
    <source>
        <strain evidence="2 3">SS14</strain>
    </source>
</reference>